<dbReference type="InterPro" id="IPR028995">
    <property type="entry name" value="Glyco_hydro_57/38_cen_sf"/>
</dbReference>
<evidence type="ECO:0000313" key="6">
    <source>
        <dbReference type="EMBL" id="SDZ77431.1"/>
    </source>
</evidence>
<dbReference type="OrthoDB" id="9764050at2"/>
<dbReference type="Gene3D" id="1.20.1270.50">
    <property type="entry name" value="Glycoside hydrolase family 38, central domain"/>
    <property type="match status" value="1"/>
</dbReference>
<accession>A0A1H3VRW9</accession>
<organism evidence="6 7">
    <name type="scientific">Thalassobacillus cyri</name>
    <dbReference type="NCBI Taxonomy" id="571932"/>
    <lineage>
        <taxon>Bacteria</taxon>
        <taxon>Bacillati</taxon>
        <taxon>Bacillota</taxon>
        <taxon>Bacilli</taxon>
        <taxon>Bacillales</taxon>
        <taxon>Bacillaceae</taxon>
        <taxon>Thalassobacillus</taxon>
    </lineage>
</organism>
<dbReference type="GO" id="GO:0046872">
    <property type="term" value="F:metal ion binding"/>
    <property type="evidence" value="ECO:0007669"/>
    <property type="project" value="UniProtKB-KW"/>
</dbReference>
<dbReference type="SUPFAM" id="SSF88688">
    <property type="entry name" value="Families 57/38 glycoside transferase middle domain"/>
    <property type="match status" value="1"/>
</dbReference>
<dbReference type="InterPro" id="IPR011013">
    <property type="entry name" value="Gal_mutarotase_sf_dom"/>
</dbReference>
<dbReference type="Gene3D" id="2.70.98.30">
    <property type="entry name" value="Golgi alpha-mannosidase II, domain 4"/>
    <property type="match status" value="1"/>
</dbReference>
<keyword evidence="4" id="KW-0326">Glycosidase</keyword>
<keyword evidence="3 6" id="KW-0378">Hydrolase</keyword>
<dbReference type="PANTHER" id="PTHR46017:SF2">
    <property type="entry name" value="MANNOSYLGLYCERATE HYDROLASE"/>
    <property type="match status" value="1"/>
</dbReference>
<dbReference type="Pfam" id="PF09261">
    <property type="entry name" value="Alpha-mann_mid"/>
    <property type="match status" value="1"/>
</dbReference>
<comment type="similarity">
    <text evidence="1">Belongs to the glycosyl hydrolase 38 family.</text>
</comment>
<reference evidence="6 7" key="1">
    <citation type="submission" date="2016-10" db="EMBL/GenBank/DDBJ databases">
        <authorList>
            <person name="de Groot N.N."/>
        </authorList>
    </citation>
    <scope>NUCLEOTIDE SEQUENCE [LARGE SCALE GENOMIC DNA]</scope>
    <source>
        <strain evidence="6 7">CCM7597</strain>
    </source>
</reference>
<keyword evidence="7" id="KW-1185">Reference proteome</keyword>
<dbReference type="STRING" id="571932.SAMN05421743_101152"/>
<dbReference type="InterPro" id="IPR015341">
    <property type="entry name" value="Glyco_hydro_38_cen"/>
</dbReference>
<dbReference type="Pfam" id="PF01074">
    <property type="entry name" value="Glyco_hydro_38N"/>
    <property type="match status" value="1"/>
</dbReference>
<dbReference type="SUPFAM" id="SSF88713">
    <property type="entry name" value="Glycoside hydrolase/deacetylase"/>
    <property type="match status" value="1"/>
</dbReference>
<feature type="domain" description="Glycoside hydrolase family 38 central" evidence="5">
    <location>
        <begin position="277"/>
        <end position="347"/>
    </location>
</feature>
<dbReference type="InterPro" id="IPR011330">
    <property type="entry name" value="Glyco_hydro/deAcase_b/a-brl"/>
</dbReference>
<dbReference type="AlphaFoldDB" id="A0A1H3VRW9"/>
<gene>
    <name evidence="6" type="ORF">SAMN05421743_101152</name>
</gene>
<name>A0A1H3VRW9_9BACI</name>
<evidence type="ECO:0000256" key="1">
    <source>
        <dbReference type="ARBA" id="ARBA00009792"/>
    </source>
</evidence>
<dbReference type="GO" id="GO:0006013">
    <property type="term" value="P:mannose metabolic process"/>
    <property type="evidence" value="ECO:0007669"/>
    <property type="project" value="InterPro"/>
</dbReference>
<evidence type="ECO:0000256" key="2">
    <source>
        <dbReference type="ARBA" id="ARBA00022723"/>
    </source>
</evidence>
<evidence type="ECO:0000313" key="7">
    <source>
        <dbReference type="Proteomes" id="UP000198584"/>
    </source>
</evidence>
<dbReference type="GO" id="GO:0030246">
    <property type="term" value="F:carbohydrate binding"/>
    <property type="evidence" value="ECO:0007669"/>
    <property type="project" value="InterPro"/>
</dbReference>
<keyword evidence="2" id="KW-0479">Metal-binding</keyword>
<proteinExistence type="inferred from homology"/>
<evidence type="ECO:0000256" key="4">
    <source>
        <dbReference type="ARBA" id="ARBA00023295"/>
    </source>
</evidence>
<protein>
    <submittedName>
        <fullName evidence="6">Alpha-mannosidase/mannosylglycerate hydrolase</fullName>
    </submittedName>
</protein>
<evidence type="ECO:0000256" key="3">
    <source>
        <dbReference type="ARBA" id="ARBA00022801"/>
    </source>
</evidence>
<dbReference type="RefSeq" id="WP_093041184.1">
    <property type="nucleotide sequence ID" value="NZ_FNQR01000001.1"/>
</dbReference>
<dbReference type="InterPro" id="IPR037094">
    <property type="entry name" value="Glyco_hydro_38_cen_sf"/>
</dbReference>
<dbReference type="InterPro" id="IPR027291">
    <property type="entry name" value="Glyco_hydro_38_N_sf"/>
</dbReference>
<dbReference type="SMART" id="SM00872">
    <property type="entry name" value="Alpha-mann_mid"/>
    <property type="match status" value="1"/>
</dbReference>
<dbReference type="Proteomes" id="UP000198584">
    <property type="component" value="Unassembled WGS sequence"/>
</dbReference>
<dbReference type="InterPro" id="IPR000602">
    <property type="entry name" value="Glyco_hydro_38_N"/>
</dbReference>
<dbReference type="Gene3D" id="3.20.110.10">
    <property type="entry name" value="Glycoside hydrolase 38, N terminal domain"/>
    <property type="match status" value="1"/>
</dbReference>
<dbReference type="GO" id="GO:0009313">
    <property type="term" value="P:oligosaccharide catabolic process"/>
    <property type="evidence" value="ECO:0007669"/>
    <property type="project" value="TreeGrafter"/>
</dbReference>
<sequence>MRKESSTCHVVFHTHWDREWYLPFELFRYRFIHVMERIIKGIDSDDIEKFVLDGQMAALDDYFEVCSDQQRKKVVRLIKNGKIIIGPWYVLADEFLVSGESLWRNLEIGLEMAKEYGQPQMVGYLPDTFGHNSQMPQLLNAFQIENAVLWRGISPEASEFWWQSPDGSRVFTAFLPEGYYQPLLNEEDPSKMVNEYIDKVKPYATTSQLLLTNGGDHLMPAWNSMKEQMNKVSNEEVELVTSSYEQFLKDIREETGNLKTYKGELRSNDHFYVLPNVLSTRTYLKKQNQEIEDEITGYVEPLLAIAGVSHMERYLNDTWKLLLLNHPHDSICGCSIDEVHKEMQTRTMKLKQRMDALKQEALYRLGAQELSLSGDSGRKPFTDMSKFTIFNPHAYEYTGWVEGVIWLYEDESFVIKDNQDKTLNTIVLDKVQSRHFASPTDGFPEFKSMWNYEIAIYVQSLPALSLQPFSVEQGKAQIPGLSSTATISNKYMEINLEKASLSVKDLMTGEEYNESNRLYSSLDAGDEYNYSPPLNDLITEGKLEGEPEVNVTDSFQELSYQLLLEPPASLDSERKGPGDRTSAIHAVFTIRLYSDDPIAKVDIQLHNECKDQRLRIVFPQIGEVNETSSDTAFDLVTRYAAKEEAFDAEKGTEVPVVVEPSYSLISVNRLVFMHRGLQEYQINSNNELEITLLRSVGWLSREDLRTRGGGAGPGFETPDAQCLGSYSFSYGFGFQESKEIALTKAKEFRLPPVFLPGEVSTDPLINFSESVLQLSAFRQKDEGMEVRVWNPKDSDLKTDFYSDCSVYKGLEKCNHSITIPAKTIVTLNLERR</sequence>
<dbReference type="PANTHER" id="PTHR46017">
    <property type="entry name" value="ALPHA-MANNOSIDASE 2C1"/>
    <property type="match status" value="1"/>
</dbReference>
<dbReference type="EMBL" id="FNQR01000001">
    <property type="protein sequence ID" value="SDZ77431.1"/>
    <property type="molecule type" value="Genomic_DNA"/>
</dbReference>
<dbReference type="GO" id="GO:0004559">
    <property type="term" value="F:alpha-mannosidase activity"/>
    <property type="evidence" value="ECO:0007669"/>
    <property type="project" value="InterPro"/>
</dbReference>
<evidence type="ECO:0000259" key="5">
    <source>
        <dbReference type="SMART" id="SM00872"/>
    </source>
</evidence>
<dbReference type="SUPFAM" id="SSF74650">
    <property type="entry name" value="Galactose mutarotase-like"/>
    <property type="match status" value="1"/>
</dbReference>